<dbReference type="EMBL" id="GGEC01088045">
    <property type="protein sequence ID" value="MBX68529.1"/>
    <property type="molecule type" value="Transcribed_RNA"/>
</dbReference>
<proteinExistence type="predicted"/>
<accession>A0A2P2QNC6</accession>
<sequence>MAMLANIMHILAFIVVGCTGYVAYHDAHTNDCALVNAFRLVVEHVCSLMHAPQSPFCWIMEI</sequence>
<name>A0A2P2QNC6_RHIMU</name>
<keyword evidence="1" id="KW-1133">Transmembrane helix</keyword>
<evidence type="ECO:0000313" key="2">
    <source>
        <dbReference type="EMBL" id="MBX68529.1"/>
    </source>
</evidence>
<evidence type="ECO:0000256" key="1">
    <source>
        <dbReference type="SAM" id="Phobius"/>
    </source>
</evidence>
<keyword evidence="1" id="KW-0812">Transmembrane</keyword>
<protein>
    <submittedName>
        <fullName evidence="2">Uncharacterized protein</fullName>
    </submittedName>
</protein>
<dbReference type="AlphaFoldDB" id="A0A2P2QNC6"/>
<keyword evidence="1" id="KW-0472">Membrane</keyword>
<organism evidence="2">
    <name type="scientific">Rhizophora mucronata</name>
    <name type="common">Asiatic mangrove</name>
    <dbReference type="NCBI Taxonomy" id="61149"/>
    <lineage>
        <taxon>Eukaryota</taxon>
        <taxon>Viridiplantae</taxon>
        <taxon>Streptophyta</taxon>
        <taxon>Embryophyta</taxon>
        <taxon>Tracheophyta</taxon>
        <taxon>Spermatophyta</taxon>
        <taxon>Magnoliopsida</taxon>
        <taxon>eudicotyledons</taxon>
        <taxon>Gunneridae</taxon>
        <taxon>Pentapetalae</taxon>
        <taxon>rosids</taxon>
        <taxon>fabids</taxon>
        <taxon>Malpighiales</taxon>
        <taxon>Rhizophoraceae</taxon>
        <taxon>Rhizophora</taxon>
    </lineage>
</organism>
<feature type="transmembrane region" description="Helical" evidence="1">
    <location>
        <begin position="7"/>
        <end position="24"/>
    </location>
</feature>
<reference evidence="2" key="1">
    <citation type="submission" date="2018-02" db="EMBL/GenBank/DDBJ databases">
        <title>Rhizophora mucronata_Transcriptome.</title>
        <authorList>
            <person name="Meera S.P."/>
            <person name="Sreeshan A."/>
            <person name="Augustine A."/>
        </authorList>
    </citation>
    <scope>NUCLEOTIDE SEQUENCE</scope>
    <source>
        <tissue evidence="2">Leaf</tissue>
    </source>
</reference>